<proteinExistence type="predicted"/>
<dbReference type="Proteomes" id="UP001596074">
    <property type="component" value="Unassembled WGS sequence"/>
</dbReference>
<dbReference type="RefSeq" id="WP_378290947.1">
    <property type="nucleotide sequence ID" value="NZ_JBHSON010000119.1"/>
</dbReference>
<evidence type="ECO:0000313" key="2">
    <source>
        <dbReference type="Proteomes" id="UP001596074"/>
    </source>
</evidence>
<dbReference type="EMBL" id="JBHSON010000119">
    <property type="protein sequence ID" value="MFC5753676.1"/>
    <property type="molecule type" value="Genomic_DNA"/>
</dbReference>
<keyword evidence="2" id="KW-1185">Reference proteome</keyword>
<name>A0ABW1AGP3_9ACTN</name>
<evidence type="ECO:0000313" key="1">
    <source>
        <dbReference type="EMBL" id="MFC5753676.1"/>
    </source>
</evidence>
<gene>
    <name evidence="1" type="ORF">ACFPZN_49350</name>
</gene>
<organism evidence="1 2">
    <name type="scientific">Actinomadura rugatobispora</name>
    <dbReference type="NCBI Taxonomy" id="1994"/>
    <lineage>
        <taxon>Bacteria</taxon>
        <taxon>Bacillati</taxon>
        <taxon>Actinomycetota</taxon>
        <taxon>Actinomycetes</taxon>
        <taxon>Streptosporangiales</taxon>
        <taxon>Thermomonosporaceae</taxon>
        <taxon>Actinomadura</taxon>
    </lineage>
</organism>
<comment type="caution">
    <text evidence="1">The sequence shown here is derived from an EMBL/GenBank/DDBJ whole genome shotgun (WGS) entry which is preliminary data.</text>
</comment>
<sequence length="194" mass="21225">MAGHRAFWVDDRYDRERGRGGGAGRYAGRFWDEIGEFDGAWGDIAPVTFCCAAWRVATPPVTDPGLVRWHRRILSAKCVRNTWDGSLTARVRLVAPLPAPLAASREWWRDRGWQGWPEIFGQFVKPAEQDLAKAPHLRATVQVDAPVPLDRLPAAPGGPGPAAAETAYRAVAVIVAELDELIAPIVARLESAPS</sequence>
<protein>
    <submittedName>
        <fullName evidence="1">Uncharacterized protein</fullName>
    </submittedName>
</protein>
<accession>A0ABW1AGP3</accession>
<reference evidence="2" key="1">
    <citation type="journal article" date="2019" name="Int. J. Syst. Evol. Microbiol.">
        <title>The Global Catalogue of Microorganisms (GCM) 10K type strain sequencing project: providing services to taxonomists for standard genome sequencing and annotation.</title>
        <authorList>
            <consortium name="The Broad Institute Genomics Platform"/>
            <consortium name="The Broad Institute Genome Sequencing Center for Infectious Disease"/>
            <person name="Wu L."/>
            <person name="Ma J."/>
        </authorList>
    </citation>
    <scope>NUCLEOTIDE SEQUENCE [LARGE SCALE GENOMIC DNA]</scope>
    <source>
        <strain evidence="2">KCTC 42087</strain>
    </source>
</reference>